<organism evidence="1 2">
    <name type="scientific">Paramuribaculum intestinale</name>
    <dbReference type="NCBI Taxonomy" id="2094151"/>
    <lineage>
        <taxon>Bacteria</taxon>
        <taxon>Pseudomonadati</taxon>
        <taxon>Bacteroidota</taxon>
        <taxon>Bacteroidia</taxon>
        <taxon>Bacteroidales</taxon>
        <taxon>Muribaculaceae</taxon>
        <taxon>Paramuribaculum</taxon>
    </lineage>
</organism>
<reference evidence="2" key="1">
    <citation type="submission" date="2018-02" db="EMBL/GenBank/DDBJ databases">
        <authorList>
            <person name="Clavel T."/>
            <person name="Strowig T."/>
        </authorList>
    </citation>
    <scope>NUCLEOTIDE SEQUENCE [LARGE SCALE GENOMIC DNA]</scope>
    <source>
        <strain evidence="2">DSM 100764</strain>
    </source>
</reference>
<dbReference type="InterPro" id="IPR036359">
    <property type="entry name" value="Thiol_cytolysin_sf"/>
</dbReference>
<accession>A0A2V1IP60</accession>
<evidence type="ECO:0000313" key="1">
    <source>
        <dbReference type="EMBL" id="PWB06205.1"/>
    </source>
</evidence>
<keyword evidence="2" id="KW-1185">Reference proteome</keyword>
<comment type="caution">
    <text evidence="1">The sequence shown here is derived from an EMBL/GenBank/DDBJ whole genome shotgun (WGS) entry which is preliminary data.</text>
</comment>
<proteinExistence type="predicted"/>
<gene>
    <name evidence="1" type="ORF">C5O25_11025</name>
</gene>
<protein>
    <submittedName>
        <fullName evidence="1">Uncharacterized protein</fullName>
    </submittedName>
</protein>
<dbReference type="RefSeq" id="WP_107036796.1">
    <property type="nucleotide sequence ID" value="NZ_PUBV01000031.1"/>
</dbReference>
<sequence length="328" mass="36850">MRKISKILTAVTYIIACFLIGGCNYDEPTPGNDSNPDSDKTCALAWDTIVCNQLSVNELFIGSKFLGVQNWNCNGNPPGIYPAAVFPEEAFATTFDQEVSGNKKPIVVYTNFSDPFISTIENPSGVNYSRFMKSMLRSEEYKLNSEPQLNLYRCAKMNNLDSLIRIFPDNPSFAETFESIVKQKMDIDKIKSWTIGEIIFKGFTVTMDIPEKGIFTNEIPSEKGLVYVRSITYGSTAYFVIGSDLTYPEVRAIISKPSMIGTEKQNLKNTHVVLLTNSGIDQNAELHTESDALYDYFRHPYIEGNYGYPIYCTGCSIKDNSYIHISVK</sequence>
<name>A0A2V1IP60_9BACT</name>
<evidence type="ECO:0000313" key="2">
    <source>
        <dbReference type="Proteomes" id="UP000244925"/>
    </source>
</evidence>
<dbReference type="SUPFAM" id="SSF56978">
    <property type="entry name" value="Perfringolysin"/>
    <property type="match status" value="1"/>
</dbReference>
<dbReference type="EMBL" id="PUBV01000031">
    <property type="protein sequence ID" value="PWB06205.1"/>
    <property type="molecule type" value="Genomic_DNA"/>
</dbReference>
<dbReference type="AlphaFoldDB" id="A0A2V1IP60"/>
<dbReference type="PROSITE" id="PS51257">
    <property type="entry name" value="PROKAR_LIPOPROTEIN"/>
    <property type="match status" value="1"/>
</dbReference>
<dbReference type="Proteomes" id="UP000244925">
    <property type="component" value="Unassembled WGS sequence"/>
</dbReference>
<dbReference type="GO" id="GO:0015485">
    <property type="term" value="F:cholesterol binding"/>
    <property type="evidence" value="ECO:0007669"/>
    <property type="project" value="InterPro"/>
</dbReference>